<dbReference type="Gene3D" id="3.40.50.10860">
    <property type="entry name" value="Leucine Dehydrogenase, chain A, domain 1"/>
    <property type="match status" value="2"/>
</dbReference>
<evidence type="ECO:0000259" key="1">
    <source>
        <dbReference type="Pfam" id="PF00763"/>
    </source>
</evidence>
<dbReference type="PANTHER" id="PTHR48099">
    <property type="entry name" value="C-1-TETRAHYDROFOLATE SYNTHASE, CYTOPLASMIC-RELATED"/>
    <property type="match status" value="1"/>
</dbReference>
<dbReference type="EMBL" id="OV121140">
    <property type="protein sequence ID" value="CAH0563905.1"/>
    <property type="molecule type" value="Genomic_DNA"/>
</dbReference>
<proteinExistence type="predicted"/>
<gene>
    <name evidence="3" type="ORF">MELIAE_LOCUS12588</name>
</gene>
<organism evidence="3 4">
    <name type="scientific">Brassicogethes aeneus</name>
    <name type="common">Rape pollen beetle</name>
    <name type="synonym">Meligethes aeneus</name>
    <dbReference type="NCBI Taxonomy" id="1431903"/>
    <lineage>
        <taxon>Eukaryota</taxon>
        <taxon>Metazoa</taxon>
        <taxon>Ecdysozoa</taxon>
        <taxon>Arthropoda</taxon>
        <taxon>Hexapoda</taxon>
        <taxon>Insecta</taxon>
        <taxon>Pterygota</taxon>
        <taxon>Neoptera</taxon>
        <taxon>Endopterygota</taxon>
        <taxon>Coleoptera</taxon>
        <taxon>Polyphaga</taxon>
        <taxon>Cucujiformia</taxon>
        <taxon>Nitidulidae</taxon>
        <taxon>Meligethinae</taxon>
        <taxon>Brassicogethes</taxon>
    </lineage>
</organism>
<evidence type="ECO:0008006" key="5">
    <source>
        <dbReference type="Google" id="ProtNLM"/>
    </source>
</evidence>
<dbReference type="GO" id="GO:0005739">
    <property type="term" value="C:mitochondrion"/>
    <property type="evidence" value="ECO:0007669"/>
    <property type="project" value="TreeGrafter"/>
</dbReference>
<dbReference type="PANTHER" id="PTHR48099:SF11">
    <property type="entry name" value="BIFUNCTIONAL METHYLENETETRAHYDROFOLATE DEHYDROGENASE_CYCLOHYDROLASE, MITOCHONDRIAL"/>
    <property type="match status" value="1"/>
</dbReference>
<dbReference type="Proteomes" id="UP001154078">
    <property type="component" value="Chromosome 9"/>
</dbReference>
<sequence>MFVKIAVRFFSNSAKGLKRPNPTLIDGKKISLDIQKELRREIDDWMALGHRAPSLVAILVGNDPASEKYVKNKMLAARNVVQLPVPDNVNERNVCNAVDPKKDVDGFHVNNVGKLTLNMDTLIPATALGVVELIKRSQIETFGKNVGVVNLIKPDMVKPGACVIDVGITRIKTADGKDKLVGMLTLMV</sequence>
<feature type="domain" description="Tetrahydrofolate dehydrogenase/cyclohydrolase NAD(P)-binding" evidence="2">
    <location>
        <begin position="146"/>
        <end position="182"/>
    </location>
</feature>
<evidence type="ECO:0000313" key="4">
    <source>
        <dbReference type="Proteomes" id="UP001154078"/>
    </source>
</evidence>
<name>A0A9P0FMW8_BRAAE</name>
<dbReference type="OrthoDB" id="5126881at2759"/>
<dbReference type="GO" id="GO:0004488">
    <property type="term" value="F:methylenetetrahydrofolate dehydrogenase (NADP+) activity"/>
    <property type="evidence" value="ECO:0007669"/>
    <property type="project" value="InterPro"/>
</dbReference>
<protein>
    <recommendedName>
        <fullName evidence="5">Methenyltetrahydrofolate cyclohydrolase</fullName>
    </recommendedName>
</protein>
<dbReference type="GO" id="GO:0004487">
    <property type="term" value="F:methylenetetrahydrofolate dehydrogenase (NAD+) activity"/>
    <property type="evidence" value="ECO:0007669"/>
    <property type="project" value="TreeGrafter"/>
</dbReference>
<dbReference type="Pfam" id="PF00763">
    <property type="entry name" value="THF_DHG_CYH"/>
    <property type="match status" value="1"/>
</dbReference>
<keyword evidence="4" id="KW-1185">Reference proteome</keyword>
<accession>A0A9P0FMW8</accession>
<dbReference type="GO" id="GO:0004477">
    <property type="term" value="F:methenyltetrahydrofolate cyclohydrolase activity"/>
    <property type="evidence" value="ECO:0007669"/>
    <property type="project" value="TreeGrafter"/>
</dbReference>
<dbReference type="Pfam" id="PF02882">
    <property type="entry name" value="THF_DHG_CYH_C"/>
    <property type="match status" value="1"/>
</dbReference>
<dbReference type="InterPro" id="IPR020630">
    <property type="entry name" value="THF_DH/CycHdrlase_cat_dom"/>
</dbReference>
<evidence type="ECO:0000313" key="3">
    <source>
        <dbReference type="EMBL" id="CAH0563905.1"/>
    </source>
</evidence>
<evidence type="ECO:0000259" key="2">
    <source>
        <dbReference type="Pfam" id="PF02882"/>
    </source>
</evidence>
<reference evidence="3" key="1">
    <citation type="submission" date="2021-12" db="EMBL/GenBank/DDBJ databases">
        <authorList>
            <person name="King R."/>
        </authorList>
    </citation>
    <scope>NUCLEOTIDE SEQUENCE</scope>
</reference>
<dbReference type="SUPFAM" id="SSF53223">
    <property type="entry name" value="Aminoacid dehydrogenase-like, N-terminal domain"/>
    <property type="match status" value="1"/>
</dbReference>
<dbReference type="AlphaFoldDB" id="A0A9P0FMW8"/>
<dbReference type="Gene3D" id="3.40.50.720">
    <property type="entry name" value="NAD(P)-binding Rossmann-like Domain"/>
    <property type="match status" value="1"/>
</dbReference>
<dbReference type="InterPro" id="IPR020631">
    <property type="entry name" value="THF_DH/CycHdrlase_NAD-bd_dom"/>
</dbReference>
<dbReference type="InterPro" id="IPR046346">
    <property type="entry name" value="Aminoacid_DH-like_N_sf"/>
</dbReference>
<dbReference type="GO" id="GO:0035999">
    <property type="term" value="P:tetrahydrofolate interconversion"/>
    <property type="evidence" value="ECO:0007669"/>
    <property type="project" value="TreeGrafter"/>
</dbReference>
<feature type="domain" description="Tetrahydrofolate dehydrogenase/cyclohydrolase catalytic" evidence="1">
    <location>
        <begin position="25"/>
        <end position="79"/>
    </location>
</feature>